<name>A0A919VG11_9ACTN</name>
<accession>A0A919VG11</accession>
<proteinExistence type="predicted"/>
<keyword evidence="3" id="KW-1185">Reference proteome</keyword>
<dbReference type="RefSeq" id="WP_204031627.1">
    <property type="nucleotide sequence ID" value="NZ_BOOW01000047.1"/>
</dbReference>
<feature type="domain" description="VOC" evidence="1">
    <location>
        <begin position="10"/>
        <end position="125"/>
    </location>
</feature>
<dbReference type="InterPro" id="IPR037523">
    <property type="entry name" value="VOC_core"/>
</dbReference>
<evidence type="ECO:0000259" key="1">
    <source>
        <dbReference type="PROSITE" id="PS51819"/>
    </source>
</evidence>
<evidence type="ECO:0000313" key="2">
    <source>
        <dbReference type="EMBL" id="GII96634.1"/>
    </source>
</evidence>
<dbReference type="InterPro" id="IPR029068">
    <property type="entry name" value="Glyas_Bleomycin-R_OHBP_Dase"/>
</dbReference>
<evidence type="ECO:0000313" key="3">
    <source>
        <dbReference type="Proteomes" id="UP000606172"/>
    </source>
</evidence>
<sequence length="258" mass="28296">MSQRTAYQPGEHCWVDLSSTDVPLAASFYGELFGWEAEFDPRPETGGYGQFRLNGRRVAGIGPTFLEGMPSVWNSYVAVRDAASTAARVQAAGGLVTMEPMPVLQEGTMAAFQDPGGAYFMVWQPERHFGAEIVNEPNSFCWSELATRDPEGARRFYPQVFGWEAETRDSGPMPYTEWLLDGRAIAGMLPMGPQFPEEVPPHWLPYFAVADCDATLDRARALSATTFVEPTELPIGRFGVLADPTDAAFGVIALNEAD</sequence>
<dbReference type="PROSITE" id="PS51819">
    <property type="entry name" value="VOC"/>
    <property type="match status" value="2"/>
</dbReference>
<dbReference type="InterPro" id="IPR004360">
    <property type="entry name" value="Glyas_Fos-R_dOase_dom"/>
</dbReference>
<gene>
    <name evidence="2" type="ORF">Ssi02_68650</name>
</gene>
<dbReference type="SUPFAM" id="SSF54593">
    <property type="entry name" value="Glyoxalase/Bleomycin resistance protein/Dihydroxybiphenyl dioxygenase"/>
    <property type="match status" value="2"/>
</dbReference>
<dbReference type="InterPro" id="IPR041581">
    <property type="entry name" value="Glyoxalase_6"/>
</dbReference>
<dbReference type="Proteomes" id="UP000606172">
    <property type="component" value="Unassembled WGS sequence"/>
</dbReference>
<feature type="domain" description="VOC" evidence="1">
    <location>
        <begin position="139"/>
        <end position="254"/>
    </location>
</feature>
<protein>
    <submittedName>
        <fullName evidence="2">Hydroxylase</fullName>
    </submittedName>
</protein>
<dbReference type="Pfam" id="PF00903">
    <property type="entry name" value="Glyoxalase"/>
    <property type="match status" value="1"/>
</dbReference>
<dbReference type="CDD" id="cd07247">
    <property type="entry name" value="SgaA_N_like"/>
    <property type="match status" value="2"/>
</dbReference>
<organism evidence="2 3">
    <name type="scientific">Sinosporangium siamense</name>
    <dbReference type="NCBI Taxonomy" id="1367973"/>
    <lineage>
        <taxon>Bacteria</taxon>
        <taxon>Bacillati</taxon>
        <taxon>Actinomycetota</taxon>
        <taxon>Actinomycetes</taxon>
        <taxon>Streptosporangiales</taxon>
        <taxon>Streptosporangiaceae</taxon>
        <taxon>Sinosporangium</taxon>
    </lineage>
</organism>
<dbReference type="PANTHER" id="PTHR33993:SF14">
    <property type="entry name" value="GB|AAF24581.1"/>
    <property type="match status" value="1"/>
</dbReference>
<dbReference type="Pfam" id="PF18029">
    <property type="entry name" value="Glyoxalase_6"/>
    <property type="match status" value="1"/>
</dbReference>
<dbReference type="EMBL" id="BOOW01000047">
    <property type="protein sequence ID" value="GII96634.1"/>
    <property type="molecule type" value="Genomic_DNA"/>
</dbReference>
<dbReference type="AlphaFoldDB" id="A0A919VG11"/>
<dbReference type="PANTHER" id="PTHR33993">
    <property type="entry name" value="GLYOXALASE-RELATED"/>
    <property type="match status" value="1"/>
</dbReference>
<reference evidence="2" key="1">
    <citation type="submission" date="2021-01" db="EMBL/GenBank/DDBJ databases">
        <title>Whole genome shotgun sequence of Sinosporangium siamense NBRC 109515.</title>
        <authorList>
            <person name="Komaki H."/>
            <person name="Tamura T."/>
        </authorList>
    </citation>
    <scope>NUCLEOTIDE SEQUENCE</scope>
    <source>
        <strain evidence="2">NBRC 109515</strain>
    </source>
</reference>
<comment type="caution">
    <text evidence="2">The sequence shown here is derived from an EMBL/GenBank/DDBJ whole genome shotgun (WGS) entry which is preliminary data.</text>
</comment>
<dbReference type="Gene3D" id="3.10.180.10">
    <property type="entry name" value="2,3-Dihydroxybiphenyl 1,2-Dioxygenase, domain 1"/>
    <property type="match status" value="2"/>
</dbReference>
<dbReference type="InterPro" id="IPR052164">
    <property type="entry name" value="Anthracycline_SecMetBiosynth"/>
</dbReference>